<comment type="caution">
    <text evidence="1">The sequence shown here is derived from an EMBL/GenBank/DDBJ whole genome shotgun (WGS) entry which is preliminary data.</text>
</comment>
<dbReference type="Proteomes" id="UP001595583">
    <property type="component" value="Unassembled WGS sequence"/>
</dbReference>
<gene>
    <name evidence="1" type="ORF">ACFOHJ_09220</name>
</gene>
<evidence type="ECO:0000313" key="1">
    <source>
        <dbReference type="EMBL" id="MFC3206387.1"/>
    </source>
</evidence>
<dbReference type="EMBL" id="JBHRTK010000010">
    <property type="protein sequence ID" value="MFC3206387.1"/>
    <property type="molecule type" value="Genomic_DNA"/>
</dbReference>
<name>A0ABV7KAN2_9HYPH</name>
<proteinExistence type="predicted"/>
<evidence type="ECO:0000313" key="2">
    <source>
        <dbReference type="Proteomes" id="UP001595583"/>
    </source>
</evidence>
<reference evidence="2" key="1">
    <citation type="journal article" date="2019" name="Int. J. Syst. Evol. Microbiol.">
        <title>The Global Catalogue of Microorganisms (GCM) 10K type strain sequencing project: providing services to taxonomists for standard genome sequencing and annotation.</title>
        <authorList>
            <consortium name="The Broad Institute Genomics Platform"/>
            <consortium name="The Broad Institute Genome Sequencing Center for Infectious Disease"/>
            <person name="Wu L."/>
            <person name="Ma J."/>
        </authorList>
    </citation>
    <scope>NUCLEOTIDE SEQUENCE [LARGE SCALE GENOMIC DNA]</scope>
    <source>
        <strain evidence="2">KCTC 52165</strain>
    </source>
</reference>
<protein>
    <submittedName>
        <fullName evidence="1">Uncharacterized protein</fullName>
    </submittedName>
</protein>
<keyword evidence="2" id="KW-1185">Reference proteome</keyword>
<organism evidence="1 2">
    <name type="scientific">Aquamicrobium soli</name>
    <dbReference type="NCBI Taxonomy" id="1811518"/>
    <lineage>
        <taxon>Bacteria</taxon>
        <taxon>Pseudomonadati</taxon>
        <taxon>Pseudomonadota</taxon>
        <taxon>Alphaproteobacteria</taxon>
        <taxon>Hyphomicrobiales</taxon>
        <taxon>Phyllobacteriaceae</taxon>
        <taxon>Aquamicrobium</taxon>
    </lineage>
</organism>
<dbReference type="RefSeq" id="WP_378220197.1">
    <property type="nucleotide sequence ID" value="NZ_JBHRTK010000010.1"/>
</dbReference>
<sequence length="59" mass="6575">MLSTNKVIERVRQELPDCALSSAELAKLIGEIAKDAGLVPVFDPYQEPESDQFRDTKPD</sequence>
<accession>A0ABV7KAN2</accession>